<evidence type="ECO:0000313" key="1">
    <source>
        <dbReference type="EMBL" id="EDQ34318.2"/>
    </source>
</evidence>
<dbReference type="HOGENOM" id="CLU_1893334_0_0_5"/>
<keyword evidence="2" id="KW-1185">Reference proteome</keyword>
<comment type="caution">
    <text evidence="1">The sequence shown here is derived from an EMBL/GenBank/DDBJ whole genome shotgun (WGS) entry which is preliminary data.</text>
</comment>
<name>A9D317_HOEPD</name>
<dbReference type="eggNOG" id="ENOG5033H3Y">
    <property type="taxonomic scope" value="Bacteria"/>
</dbReference>
<dbReference type="AlphaFoldDB" id="A9D317"/>
<gene>
    <name evidence="1" type="ORF">HPDFL43_15012</name>
</gene>
<dbReference type="Proteomes" id="UP000004291">
    <property type="component" value="Chromosome"/>
</dbReference>
<dbReference type="EMBL" id="ABIA03000004">
    <property type="protein sequence ID" value="EDQ34318.2"/>
    <property type="molecule type" value="Genomic_DNA"/>
</dbReference>
<reference evidence="1 2" key="1">
    <citation type="submission" date="2007-10" db="EMBL/GenBank/DDBJ databases">
        <authorList>
            <person name="Wagner-Dobler I."/>
            <person name="Ferriera S."/>
            <person name="Johnson J."/>
            <person name="Kravitz S."/>
            <person name="Beeson K."/>
            <person name="Sutton G."/>
            <person name="Rogers Y.-H."/>
            <person name="Friedman R."/>
            <person name="Frazier M."/>
            <person name="Venter J.C."/>
        </authorList>
    </citation>
    <scope>NUCLEOTIDE SEQUENCE [LARGE SCALE GENOMIC DNA]</scope>
    <source>
        <strain evidence="1 2">DFL-43</strain>
    </source>
</reference>
<reference evidence="1 2" key="2">
    <citation type="submission" date="2012-06" db="EMBL/GenBank/DDBJ databases">
        <authorList>
            <person name="Fiebig A."/>
        </authorList>
    </citation>
    <scope>NUCLEOTIDE SEQUENCE [LARGE SCALE GENOMIC DNA]</scope>
    <source>
        <strain evidence="1 2">DFL-43</strain>
    </source>
</reference>
<organism evidence="1 2">
    <name type="scientific">Hoeflea phototrophica (strain DSM 17068 / NCIMB 14078 / DFL-43)</name>
    <dbReference type="NCBI Taxonomy" id="411684"/>
    <lineage>
        <taxon>Bacteria</taxon>
        <taxon>Pseudomonadati</taxon>
        <taxon>Pseudomonadota</taxon>
        <taxon>Alphaproteobacteria</taxon>
        <taxon>Hyphomicrobiales</taxon>
        <taxon>Rhizobiaceae</taxon>
        <taxon>Hoeflea</taxon>
    </lineage>
</organism>
<accession>A9D317</accession>
<protein>
    <submittedName>
        <fullName evidence="1">Uncharacterized protein</fullName>
    </submittedName>
</protein>
<proteinExistence type="predicted"/>
<dbReference type="STRING" id="411684.HPDFL43_15012"/>
<evidence type="ECO:0000313" key="2">
    <source>
        <dbReference type="Proteomes" id="UP000004291"/>
    </source>
</evidence>
<sequence length="134" mass="15521">MRLRVLRMFLFLRAMPEEYRKYHRHPAQPIRTLQHAADDGQIIAVRCNSCRRLINYLATDLVEVLNSSRPVDAPPFACSRCGTASYMDVRIKTPSAGDYGHLIIRRLLGVRSVSEWGNRPLGEETRRDRTIKKR</sequence>